<sequence>MKAGLVTLTVLSLGGGTTPLILSTSPSSLFSNQNSVHATSMQKNDFQVSNNKNLDFGGSNVEKLETKELDKLPDSSASKIEVVEKPDFQETQLKVEKENFRFSITDIFEAMEKERKASEFNSRRESISSESKAKLTSSSHFKEVLNSLGDNGINVSDDLSFSPVKTVSEEATYYLKEDGRKALKTFFEEQIDLRKKREQLSKEFEEGSLGSRTRRSSEKTFSSPEEMKKVVEALDKIGWTTKGLDWAPLYNLYSKKSLNDSDNPFRFLLEGEKDWNNWISKVQQERDKEKKYMESNRLCGIFLLGFAVNSTCYPKHEEFRKDVKRAEAEMEVFVGRNLLKKMKRL</sequence>
<accession>F0V1U1</accession>
<dbReference type="EMBL" id="FQ790233">
    <property type="protein sequence ID" value="CBZ40622.1"/>
    <property type="molecule type" value="Genomic_DNA"/>
</dbReference>
<protein>
    <submittedName>
        <fullName evidence="1">Uncharacterized protein</fullName>
    </submittedName>
</protein>
<dbReference type="KEGG" id="msk:MSUIS_05290"/>
<dbReference type="HOGENOM" id="CLU_065560_0_0_14"/>
<evidence type="ECO:0000313" key="1">
    <source>
        <dbReference type="EMBL" id="CBZ40622.1"/>
    </source>
</evidence>
<dbReference type="AlphaFoldDB" id="F0V1U1"/>
<gene>
    <name evidence="1" type="ORF">MSUIS_05290</name>
</gene>
<evidence type="ECO:0000313" key="2">
    <source>
        <dbReference type="Proteomes" id="UP000008645"/>
    </source>
</evidence>
<dbReference type="RefSeq" id="WP_013609225.1">
    <property type="nucleotide sequence ID" value="NC_015153.1"/>
</dbReference>
<proteinExistence type="predicted"/>
<organism evidence="1 2">
    <name type="scientific">Mycoplasma suis (strain KI_3806)</name>
    <dbReference type="NCBI Taxonomy" id="708248"/>
    <lineage>
        <taxon>Bacteria</taxon>
        <taxon>Bacillati</taxon>
        <taxon>Mycoplasmatota</taxon>
        <taxon>Mollicutes</taxon>
        <taxon>Mycoplasmataceae</taxon>
        <taxon>Mycoplasma</taxon>
    </lineage>
</organism>
<name>F0V1U1_MYCS3</name>
<reference evidence="1 2" key="1">
    <citation type="journal article" date="2011" name="J. Bacteriol.">
        <title>Complete genome sequence of the hemotrophic Mycoplasma suis strain KI3806.</title>
        <authorList>
            <person name="Oehlerking J."/>
            <person name="Kube M."/>
            <person name="Felder K.M."/>
            <person name="Matter D."/>
            <person name="Wittenbrink M.M."/>
            <person name="Schwarzenbach S."/>
            <person name="Kramer M.M."/>
            <person name="Hoelzle K."/>
            <person name="Hoelzle L.E."/>
        </authorList>
    </citation>
    <scope>NUCLEOTIDE SEQUENCE [LARGE SCALE GENOMIC DNA]</scope>
    <source>
        <strain evidence="2">KI_3806</strain>
    </source>
</reference>
<dbReference type="Proteomes" id="UP000008645">
    <property type="component" value="Chromosome"/>
</dbReference>